<dbReference type="Proteomes" id="UP000004605">
    <property type="component" value="Unassembled WGS sequence"/>
</dbReference>
<evidence type="ECO:0000313" key="1">
    <source>
        <dbReference type="EMBL" id="EGU47055.1"/>
    </source>
</evidence>
<dbReference type="RefSeq" id="WP_006710800.1">
    <property type="nucleotide sequence ID" value="NZ_AFWF01000030.1"/>
</dbReference>
<evidence type="ECO:0008006" key="3">
    <source>
        <dbReference type="Google" id="ProtNLM"/>
    </source>
</evidence>
<gene>
    <name evidence="1" type="ORF">VII00023_02229</name>
</gene>
<accession>F9RY55</accession>
<reference evidence="1 2" key="1">
    <citation type="journal article" date="2012" name="Int. J. Syst. Evol. Microbiol.">
        <title>Vibrio caribbeanicus sp. nov., isolated from the marine sponge Scleritoderma cyanea.</title>
        <authorList>
            <person name="Hoffmann M."/>
            <person name="Monday S.R."/>
            <person name="Allard M.W."/>
            <person name="Strain E.A."/>
            <person name="Whittaker P."/>
            <person name="Naum M."/>
            <person name="McCarthy P.J."/>
            <person name="Lopez J.V."/>
            <person name="Fischer M."/>
            <person name="Brown E.W."/>
        </authorList>
    </citation>
    <scope>NUCLEOTIDE SEQUENCE [LARGE SCALE GENOMIC DNA]</scope>
    <source>
        <strain evidence="1 2">ATCC 700023</strain>
    </source>
</reference>
<dbReference type="EMBL" id="AFWF01000030">
    <property type="protein sequence ID" value="EGU47055.1"/>
    <property type="molecule type" value="Genomic_DNA"/>
</dbReference>
<protein>
    <recommendedName>
        <fullName evidence="3">DUF2164 domain-containing protein</fullName>
    </recommendedName>
</protein>
<dbReference type="AlphaFoldDB" id="F9RY55"/>
<sequence length="86" mass="9974">MSKIEFTSQQKQKMASLIQDYLADELDIEIGQFDAEFFGDFITQKFGPAFYNKGLLDAQNVMQNKMSDIADEIYEIEQIDELNSFM</sequence>
<dbReference type="InterPro" id="IPR018680">
    <property type="entry name" value="DUF2164"/>
</dbReference>
<comment type="caution">
    <text evidence="1">The sequence shown here is derived from an EMBL/GenBank/DDBJ whole genome shotgun (WGS) entry which is preliminary data.</text>
</comment>
<evidence type="ECO:0000313" key="2">
    <source>
        <dbReference type="Proteomes" id="UP000004605"/>
    </source>
</evidence>
<keyword evidence="2" id="KW-1185">Reference proteome</keyword>
<dbReference type="Pfam" id="PF09932">
    <property type="entry name" value="DUF2164"/>
    <property type="match status" value="1"/>
</dbReference>
<name>F9RY55_9VIBR</name>
<organism evidence="1 2">
    <name type="scientific">Vibrio ichthyoenteri ATCC 700023</name>
    <dbReference type="NCBI Taxonomy" id="870968"/>
    <lineage>
        <taxon>Bacteria</taxon>
        <taxon>Pseudomonadati</taxon>
        <taxon>Pseudomonadota</taxon>
        <taxon>Gammaproteobacteria</taxon>
        <taxon>Vibrionales</taxon>
        <taxon>Vibrionaceae</taxon>
        <taxon>Vibrio</taxon>
    </lineage>
</organism>
<proteinExistence type="predicted"/>
<dbReference type="OrthoDB" id="6629495at2"/>